<gene>
    <name evidence="3" type="ORF">NAV_LOCUS10334</name>
</gene>
<evidence type="ECO:0000259" key="2">
    <source>
        <dbReference type="SMART" id="SM00645"/>
    </source>
</evidence>
<dbReference type="SMART" id="SM00645">
    <property type="entry name" value="Pept_C1"/>
    <property type="match status" value="1"/>
</dbReference>
<name>A0A498SZJ0_ACAVI</name>
<dbReference type="SUPFAM" id="SSF54001">
    <property type="entry name" value="Cysteine proteinases"/>
    <property type="match status" value="1"/>
</dbReference>
<comment type="similarity">
    <text evidence="1">Belongs to the peptidase C1 family.</text>
</comment>
<evidence type="ECO:0000256" key="1">
    <source>
        <dbReference type="ARBA" id="ARBA00008455"/>
    </source>
</evidence>
<feature type="non-terminal residue" evidence="3">
    <location>
        <position position="111"/>
    </location>
</feature>
<dbReference type="GO" id="GO:0008234">
    <property type="term" value="F:cysteine-type peptidase activity"/>
    <property type="evidence" value="ECO:0007669"/>
    <property type="project" value="InterPro"/>
</dbReference>
<dbReference type="Gene3D" id="3.90.70.10">
    <property type="entry name" value="Cysteine proteinases"/>
    <property type="match status" value="1"/>
</dbReference>
<dbReference type="Pfam" id="PF00112">
    <property type="entry name" value="Peptidase_C1"/>
    <property type="match status" value="1"/>
</dbReference>
<sequence>MSFHYASKHGIARESNYPYAGIVQRCRWNQQIALARNNGYMEVQSGNELALQRAVAEYGPVTVGIPGYHHTFQFYKSGIYARPGCNNPDHAVLVVGYGTHRTYGDYWIIKN</sequence>
<accession>A0A498SZJ0</accession>
<reference evidence="3 4" key="1">
    <citation type="submission" date="2018-08" db="EMBL/GenBank/DDBJ databases">
        <authorList>
            <person name="Laetsch R D."/>
            <person name="Stevens L."/>
            <person name="Kumar S."/>
            <person name="Blaxter L. M."/>
        </authorList>
    </citation>
    <scope>NUCLEOTIDE SEQUENCE [LARGE SCALE GENOMIC DNA]</scope>
</reference>
<feature type="domain" description="Peptidase C1A papain C-terminal" evidence="2">
    <location>
        <begin position="1"/>
        <end position="111"/>
    </location>
</feature>
<dbReference type="InterPro" id="IPR038765">
    <property type="entry name" value="Papain-like_cys_pep_sf"/>
</dbReference>
<dbReference type="PANTHER" id="PTHR12411">
    <property type="entry name" value="CYSTEINE PROTEASE FAMILY C1-RELATED"/>
    <property type="match status" value="1"/>
</dbReference>
<dbReference type="OrthoDB" id="10253408at2759"/>
<evidence type="ECO:0000313" key="4">
    <source>
        <dbReference type="Proteomes" id="UP000276991"/>
    </source>
</evidence>
<dbReference type="Proteomes" id="UP000276991">
    <property type="component" value="Unassembled WGS sequence"/>
</dbReference>
<dbReference type="STRING" id="6277.A0A498SZJ0"/>
<dbReference type="GO" id="GO:0006508">
    <property type="term" value="P:proteolysis"/>
    <property type="evidence" value="ECO:0007669"/>
    <property type="project" value="InterPro"/>
</dbReference>
<dbReference type="InterPro" id="IPR013128">
    <property type="entry name" value="Peptidase_C1A"/>
</dbReference>
<protein>
    <recommendedName>
        <fullName evidence="2">Peptidase C1A papain C-terminal domain-containing protein</fullName>
    </recommendedName>
</protein>
<dbReference type="EMBL" id="UPTC01006361">
    <property type="protein sequence ID" value="VBB35543.1"/>
    <property type="molecule type" value="Genomic_DNA"/>
</dbReference>
<proteinExistence type="inferred from homology"/>
<evidence type="ECO:0000313" key="3">
    <source>
        <dbReference type="EMBL" id="VBB35543.1"/>
    </source>
</evidence>
<keyword evidence="4" id="KW-1185">Reference proteome</keyword>
<dbReference type="AlphaFoldDB" id="A0A498SZJ0"/>
<organism evidence="3 4">
    <name type="scientific">Acanthocheilonema viteae</name>
    <name type="common">Filarial nematode worm</name>
    <name type="synonym">Dipetalonema viteae</name>
    <dbReference type="NCBI Taxonomy" id="6277"/>
    <lineage>
        <taxon>Eukaryota</taxon>
        <taxon>Metazoa</taxon>
        <taxon>Ecdysozoa</taxon>
        <taxon>Nematoda</taxon>
        <taxon>Chromadorea</taxon>
        <taxon>Rhabditida</taxon>
        <taxon>Spirurina</taxon>
        <taxon>Spiruromorpha</taxon>
        <taxon>Filarioidea</taxon>
        <taxon>Onchocercidae</taxon>
        <taxon>Acanthocheilonema</taxon>
    </lineage>
</organism>
<dbReference type="InterPro" id="IPR000668">
    <property type="entry name" value="Peptidase_C1A_C"/>
</dbReference>